<feature type="binding site" evidence="9">
    <location>
        <position position="123"/>
    </location>
    <ligand>
        <name>1-deoxy-D-xylulose 5-phosphate</name>
        <dbReference type="ChEBI" id="CHEBI:57792"/>
    </ligand>
</feature>
<comment type="catalytic activity">
    <reaction evidence="8">
        <text>2-C-methyl-D-erythritol 4-phosphate + NADP(+) = 1-deoxy-D-xylulose 5-phosphate + NADPH + H(+)</text>
        <dbReference type="Rhea" id="RHEA:13717"/>
        <dbReference type="ChEBI" id="CHEBI:15378"/>
        <dbReference type="ChEBI" id="CHEBI:57783"/>
        <dbReference type="ChEBI" id="CHEBI:57792"/>
        <dbReference type="ChEBI" id="CHEBI:58262"/>
        <dbReference type="ChEBI" id="CHEBI:58349"/>
        <dbReference type="EC" id="1.1.1.267"/>
    </reaction>
    <physiologicalReaction direction="right-to-left" evidence="8">
        <dbReference type="Rhea" id="RHEA:13719"/>
    </physiologicalReaction>
</comment>
<evidence type="ECO:0000313" key="14">
    <source>
        <dbReference type="Proteomes" id="UP001277761"/>
    </source>
</evidence>
<dbReference type="SUPFAM" id="SSF55347">
    <property type="entry name" value="Glyceraldehyde-3-phosphate dehydrogenase-like, C-terminal domain"/>
    <property type="match status" value="1"/>
</dbReference>
<feature type="binding site" evidence="9">
    <location>
        <position position="214"/>
    </location>
    <ligand>
        <name>NADPH</name>
        <dbReference type="ChEBI" id="CHEBI:57783"/>
    </ligand>
</feature>
<dbReference type="EMBL" id="JAXAVX010000001">
    <property type="protein sequence ID" value="MDX8150253.1"/>
    <property type="molecule type" value="Genomic_DNA"/>
</dbReference>
<dbReference type="Pfam" id="PF08436">
    <property type="entry name" value="DXP_redisom_C"/>
    <property type="match status" value="1"/>
</dbReference>
<dbReference type="InterPro" id="IPR036169">
    <property type="entry name" value="DXPR_C_sf"/>
</dbReference>
<feature type="binding site" evidence="9">
    <location>
        <position position="149"/>
    </location>
    <ligand>
        <name>1-deoxy-D-xylulose 5-phosphate</name>
        <dbReference type="ChEBI" id="CHEBI:57792"/>
    </ligand>
</feature>
<comment type="cofactor">
    <cofactor evidence="9">
        <name>Mg(2+)</name>
        <dbReference type="ChEBI" id="CHEBI:18420"/>
    </cofactor>
    <cofactor evidence="9">
        <name>Mn(2+)</name>
        <dbReference type="ChEBI" id="CHEBI:29035"/>
    </cofactor>
</comment>
<evidence type="ECO:0000256" key="7">
    <source>
        <dbReference type="ARBA" id="ARBA00023229"/>
    </source>
</evidence>
<evidence type="ECO:0000259" key="11">
    <source>
        <dbReference type="Pfam" id="PF08436"/>
    </source>
</evidence>
<keyword evidence="7 9" id="KW-0414">Isoprene biosynthesis</keyword>
<evidence type="ECO:0000256" key="1">
    <source>
        <dbReference type="ARBA" id="ARBA00005094"/>
    </source>
</evidence>
<evidence type="ECO:0000256" key="3">
    <source>
        <dbReference type="ARBA" id="ARBA00022723"/>
    </source>
</evidence>
<feature type="binding site" evidence="9">
    <location>
        <position position="124"/>
    </location>
    <ligand>
        <name>NADPH</name>
        <dbReference type="ChEBI" id="CHEBI:57783"/>
    </ligand>
</feature>
<feature type="binding site" evidence="9">
    <location>
        <position position="150"/>
    </location>
    <ligand>
        <name>1-deoxy-D-xylulose 5-phosphate</name>
        <dbReference type="ChEBI" id="CHEBI:57792"/>
    </ligand>
</feature>
<dbReference type="NCBIfam" id="TIGR00243">
    <property type="entry name" value="Dxr"/>
    <property type="match status" value="1"/>
</dbReference>
<keyword evidence="14" id="KW-1185">Reference proteome</keyword>
<dbReference type="Proteomes" id="UP001277761">
    <property type="component" value="Unassembled WGS sequence"/>
</dbReference>
<feature type="binding site" evidence="9">
    <location>
        <position position="230"/>
    </location>
    <ligand>
        <name>1-deoxy-D-xylulose 5-phosphate</name>
        <dbReference type="ChEBI" id="CHEBI:57792"/>
    </ligand>
</feature>
<evidence type="ECO:0000256" key="6">
    <source>
        <dbReference type="ARBA" id="ARBA00023211"/>
    </source>
</evidence>
<evidence type="ECO:0000256" key="2">
    <source>
        <dbReference type="ARBA" id="ARBA00006825"/>
    </source>
</evidence>
<evidence type="ECO:0000259" key="10">
    <source>
        <dbReference type="Pfam" id="PF02670"/>
    </source>
</evidence>
<dbReference type="RefSeq" id="WP_319952404.1">
    <property type="nucleotide sequence ID" value="NZ_JAXAVX010000001.1"/>
</dbReference>
<comment type="caution">
    <text evidence="9">Lacks conserved residue(s) required for the propagation of feature annotation.</text>
</comment>
<dbReference type="EC" id="1.1.1.267" evidence="9"/>
<dbReference type="InterPro" id="IPR036291">
    <property type="entry name" value="NAD(P)-bd_dom_sf"/>
</dbReference>
<feature type="binding site" evidence="9">
    <location>
        <position position="227"/>
    </location>
    <ligand>
        <name>1-deoxy-D-xylulose 5-phosphate</name>
        <dbReference type="ChEBI" id="CHEBI:57792"/>
    </ligand>
</feature>
<feature type="domain" description="DXP reductoisomerase C-terminal" evidence="12">
    <location>
        <begin position="270"/>
        <end position="386"/>
    </location>
</feature>
<evidence type="ECO:0000256" key="8">
    <source>
        <dbReference type="ARBA" id="ARBA00048543"/>
    </source>
</evidence>
<dbReference type="Pfam" id="PF02670">
    <property type="entry name" value="DXP_reductoisom"/>
    <property type="match status" value="1"/>
</dbReference>
<feature type="domain" description="1-deoxy-D-xylulose 5-phosphate reductoisomerase N-terminal" evidence="10">
    <location>
        <begin position="6"/>
        <end position="130"/>
    </location>
</feature>
<dbReference type="Gene3D" id="3.40.50.720">
    <property type="entry name" value="NAD(P)-binding Rossmann-like Domain"/>
    <property type="match status" value="1"/>
</dbReference>
<feature type="binding site" evidence="9">
    <location>
        <position position="11"/>
    </location>
    <ligand>
        <name>NADPH</name>
        <dbReference type="ChEBI" id="CHEBI:57783"/>
    </ligand>
</feature>
<keyword evidence="9" id="KW-0460">Magnesium</keyword>
<dbReference type="HAMAP" id="MF_00183">
    <property type="entry name" value="DXP_reductoisom"/>
    <property type="match status" value="1"/>
</dbReference>
<dbReference type="InterPro" id="IPR013512">
    <property type="entry name" value="DXP_reductoisomerase_N"/>
</dbReference>
<keyword evidence="6 9" id="KW-0464">Manganese</keyword>
<gene>
    <name evidence="9 13" type="primary">dxr</name>
    <name evidence="13" type="ORF">SK069_01480</name>
</gene>
<feature type="binding site" evidence="9">
    <location>
        <position position="122"/>
    </location>
    <ligand>
        <name>NADPH</name>
        <dbReference type="ChEBI" id="CHEBI:57783"/>
    </ligand>
</feature>
<name>A0ABU4VEM7_9ACTN</name>
<dbReference type="SUPFAM" id="SSF69055">
    <property type="entry name" value="1-deoxy-D-xylulose-5-phosphate reductoisomerase, C-terminal domain"/>
    <property type="match status" value="1"/>
</dbReference>
<sequence>MTRRLLLLGSTGSIGTQALDVVERADPDAFAVVGLAAGRSWEAVVAQARQHGVPRIALADADAAARAADAWPEGEVLAGPEGLVRLVVEAGADLVLNALVGAAGLGPTVAALGEGIDLALANKESLVVGGELVMQLAEATGARVLPVDSEHSALWQLVEGESGGAEAPAGGPRLGTIERLVLTASGGPFRGRSRDELADVGIEQALAHPTWAMGGKITIDSATLMNKGLEVIEAHHLFGTPYDRIDVVVHPQSIVHSYVTLCDGAALAHLGLPDMRAPIAFALHHPDRVPLPLEPLDLAAVGQLTFERPDLDAFPCLRLAGEAGEAGGTAPCVLNAANEIAVHAFLAGRIGFLDIPAIVEATLDALGSGPVRAFESLYDADRRAREHAETLVAARV</sequence>
<comment type="caution">
    <text evidence="13">The sequence shown here is derived from an EMBL/GenBank/DDBJ whole genome shotgun (WGS) entry which is preliminary data.</text>
</comment>
<dbReference type="PANTHER" id="PTHR30525">
    <property type="entry name" value="1-DEOXY-D-XYLULOSE 5-PHOSPHATE REDUCTOISOMERASE"/>
    <property type="match status" value="1"/>
</dbReference>
<dbReference type="PIRSF" id="PIRSF006205">
    <property type="entry name" value="Dxp_reductismrs"/>
    <property type="match status" value="1"/>
</dbReference>
<organism evidence="13 14">
    <name type="scientific">Patulibacter brassicae</name>
    <dbReference type="NCBI Taxonomy" id="1705717"/>
    <lineage>
        <taxon>Bacteria</taxon>
        <taxon>Bacillati</taxon>
        <taxon>Actinomycetota</taxon>
        <taxon>Thermoleophilia</taxon>
        <taxon>Solirubrobacterales</taxon>
        <taxon>Patulibacteraceae</taxon>
        <taxon>Patulibacter</taxon>
    </lineage>
</organism>
<feature type="binding site" evidence="9">
    <location>
        <position position="208"/>
    </location>
    <ligand>
        <name>1-deoxy-D-xylulose 5-phosphate</name>
        <dbReference type="ChEBI" id="CHEBI:57792"/>
    </ligand>
</feature>
<comment type="function">
    <text evidence="9">Catalyzes the NADPH-dependent rearrangement and reduction of 1-deoxy-D-xylulose-5-phosphate (DXP) to 2-C-methyl-D-erythritol 4-phosphate (MEP).</text>
</comment>
<keyword evidence="4 9" id="KW-0521">NADP</keyword>
<keyword evidence="5 9" id="KW-0560">Oxidoreductase</keyword>
<feature type="binding site" evidence="9">
    <location>
        <position position="150"/>
    </location>
    <ligand>
        <name>Mn(2+)</name>
        <dbReference type="ChEBI" id="CHEBI:29035"/>
    </ligand>
</feature>
<dbReference type="InterPro" id="IPR013644">
    <property type="entry name" value="DXP_reductoisomerase_C"/>
</dbReference>
<comment type="similarity">
    <text evidence="2 9">Belongs to the DXR family.</text>
</comment>
<protein>
    <recommendedName>
        <fullName evidence="9">1-deoxy-D-xylulose 5-phosphate reductoisomerase</fullName>
        <shortName evidence="9">DXP reductoisomerase</shortName>
        <ecNumber evidence="9">1.1.1.267</ecNumber>
    </recommendedName>
    <alternativeName>
        <fullName evidence="9">1-deoxyxylulose-5-phosphate reductoisomerase</fullName>
    </alternativeName>
    <alternativeName>
        <fullName evidence="9">2-C-methyl-D-erythritol 4-phosphate synthase</fullName>
    </alternativeName>
</protein>
<feature type="binding site" evidence="9">
    <location>
        <position position="148"/>
    </location>
    <ligand>
        <name>Mn(2+)</name>
        <dbReference type="ChEBI" id="CHEBI:29035"/>
    </ligand>
</feature>
<dbReference type="InterPro" id="IPR003821">
    <property type="entry name" value="DXP_reductoisomerase"/>
</dbReference>
<reference evidence="13 14" key="1">
    <citation type="submission" date="2023-11" db="EMBL/GenBank/DDBJ databases">
        <authorList>
            <person name="Xu M."/>
            <person name="Jiang T."/>
        </authorList>
    </citation>
    <scope>NUCLEOTIDE SEQUENCE [LARGE SCALE GENOMIC DNA]</scope>
    <source>
        <strain evidence="13 14">SD</strain>
    </source>
</reference>
<dbReference type="Pfam" id="PF13288">
    <property type="entry name" value="DXPR_C"/>
    <property type="match status" value="1"/>
</dbReference>
<evidence type="ECO:0000256" key="4">
    <source>
        <dbReference type="ARBA" id="ARBA00022857"/>
    </source>
</evidence>
<dbReference type="InterPro" id="IPR026877">
    <property type="entry name" value="DXPR_C"/>
</dbReference>
<feature type="binding site" evidence="9">
    <location>
        <position position="185"/>
    </location>
    <ligand>
        <name>1-deoxy-D-xylulose 5-phosphate</name>
        <dbReference type="ChEBI" id="CHEBI:57792"/>
    </ligand>
</feature>
<evidence type="ECO:0000256" key="9">
    <source>
        <dbReference type="HAMAP-Rule" id="MF_00183"/>
    </source>
</evidence>
<proteinExistence type="inferred from homology"/>
<dbReference type="GO" id="GO:0030604">
    <property type="term" value="F:1-deoxy-D-xylulose-5-phosphate reductoisomerase activity"/>
    <property type="evidence" value="ECO:0007669"/>
    <property type="project" value="UniProtKB-EC"/>
</dbReference>
<feature type="domain" description="1-deoxy-D-xylulose 5-phosphate reductoisomerase C-terminal" evidence="11">
    <location>
        <begin position="144"/>
        <end position="238"/>
    </location>
</feature>
<accession>A0ABU4VEM7</accession>
<feature type="binding site" evidence="9">
    <location>
        <position position="14"/>
    </location>
    <ligand>
        <name>NADPH</name>
        <dbReference type="ChEBI" id="CHEBI:57783"/>
    </ligand>
</feature>
<feature type="binding site" evidence="9">
    <location>
        <position position="39"/>
    </location>
    <ligand>
        <name>NADPH</name>
        <dbReference type="ChEBI" id="CHEBI:57783"/>
    </ligand>
</feature>
<evidence type="ECO:0000313" key="13">
    <source>
        <dbReference type="EMBL" id="MDX8150253.1"/>
    </source>
</evidence>
<feature type="binding site" evidence="9">
    <location>
        <position position="230"/>
    </location>
    <ligand>
        <name>Mn(2+)</name>
        <dbReference type="ChEBI" id="CHEBI:29035"/>
    </ligand>
</feature>
<dbReference type="Gene3D" id="1.10.1740.10">
    <property type="match status" value="1"/>
</dbReference>
<dbReference type="SUPFAM" id="SSF51735">
    <property type="entry name" value="NAD(P)-binding Rossmann-fold domains"/>
    <property type="match status" value="1"/>
</dbReference>
<evidence type="ECO:0000256" key="5">
    <source>
        <dbReference type="ARBA" id="ARBA00023002"/>
    </source>
</evidence>
<evidence type="ECO:0000259" key="12">
    <source>
        <dbReference type="Pfam" id="PF13288"/>
    </source>
</evidence>
<feature type="binding site" evidence="9">
    <location>
        <position position="226"/>
    </location>
    <ligand>
        <name>1-deoxy-D-xylulose 5-phosphate</name>
        <dbReference type="ChEBI" id="CHEBI:57792"/>
    </ligand>
</feature>
<feature type="binding site" evidence="9">
    <location>
        <position position="221"/>
    </location>
    <ligand>
        <name>1-deoxy-D-xylulose 5-phosphate</name>
        <dbReference type="ChEBI" id="CHEBI:57792"/>
    </ligand>
</feature>
<comment type="pathway">
    <text evidence="1 9">Isoprenoid biosynthesis; isopentenyl diphosphate biosynthesis via DXP pathway; isopentenyl diphosphate from 1-deoxy-D-xylulose 5-phosphate: step 1/6.</text>
</comment>
<keyword evidence="3 9" id="KW-0479">Metal-binding</keyword>
<dbReference type="PANTHER" id="PTHR30525:SF0">
    <property type="entry name" value="1-DEOXY-D-XYLULOSE 5-PHOSPHATE REDUCTOISOMERASE, CHLOROPLASTIC"/>
    <property type="match status" value="1"/>
</dbReference>
<feature type="binding site" evidence="9">
    <location>
        <position position="13"/>
    </location>
    <ligand>
        <name>NADPH</name>
        <dbReference type="ChEBI" id="CHEBI:57783"/>
    </ligand>
</feature>
<feature type="binding site" evidence="9">
    <location>
        <position position="38"/>
    </location>
    <ligand>
        <name>NADPH</name>
        <dbReference type="ChEBI" id="CHEBI:57783"/>
    </ligand>
</feature>
<feature type="binding site" evidence="9">
    <location>
        <position position="12"/>
    </location>
    <ligand>
        <name>NADPH</name>
        <dbReference type="ChEBI" id="CHEBI:57783"/>
    </ligand>
</feature>